<dbReference type="InterPro" id="IPR027417">
    <property type="entry name" value="P-loop_NTPase"/>
</dbReference>
<organism evidence="12 13">
    <name type="scientific">Paenibacillus uliginis N3/975</name>
    <dbReference type="NCBI Taxonomy" id="1313296"/>
    <lineage>
        <taxon>Bacteria</taxon>
        <taxon>Bacillati</taxon>
        <taxon>Bacillota</taxon>
        <taxon>Bacilli</taxon>
        <taxon>Bacillales</taxon>
        <taxon>Paenibacillaceae</taxon>
        <taxon>Paenibacillus</taxon>
    </lineage>
</organism>
<dbReference type="InterPro" id="IPR017871">
    <property type="entry name" value="ABC_transporter-like_CS"/>
</dbReference>
<feature type="transmembrane region" description="Helical" evidence="9">
    <location>
        <begin position="319"/>
        <end position="341"/>
    </location>
</feature>
<dbReference type="InterPro" id="IPR039421">
    <property type="entry name" value="Type_1_exporter"/>
</dbReference>
<dbReference type="EMBL" id="LT840184">
    <property type="protein sequence ID" value="SMF77162.1"/>
    <property type="molecule type" value="Genomic_DNA"/>
</dbReference>
<name>A0A1X7H055_9BACL</name>
<keyword evidence="5" id="KW-0547">Nucleotide-binding</keyword>
<evidence type="ECO:0000256" key="2">
    <source>
        <dbReference type="ARBA" id="ARBA00022448"/>
    </source>
</evidence>
<dbReference type="GO" id="GO:0005886">
    <property type="term" value="C:plasma membrane"/>
    <property type="evidence" value="ECO:0007669"/>
    <property type="project" value="UniProtKB-SubCell"/>
</dbReference>
<protein>
    <submittedName>
        <fullName evidence="12">ATP-binding cassette, subfamily B</fullName>
    </submittedName>
</protein>
<evidence type="ECO:0000256" key="7">
    <source>
        <dbReference type="ARBA" id="ARBA00022989"/>
    </source>
</evidence>
<evidence type="ECO:0000256" key="6">
    <source>
        <dbReference type="ARBA" id="ARBA00022840"/>
    </source>
</evidence>
<evidence type="ECO:0000256" key="9">
    <source>
        <dbReference type="SAM" id="Phobius"/>
    </source>
</evidence>
<keyword evidence="7 9" id="KW-1133">Transmembrane helix</keyword>
<dbReference type="Pfam" id="PF00664">
    <property type="entry name" value="ABC_membrane"/>
    <property type="match status" value="1"/>
</dbReference>
<evidence type="ECO:0000256" key="3">
    <source>
        <dbReference type="ARBA" id="ARBA00022475"/>
    </source>
</evidence>
<keyword evidence="2" id="KW-0813">Transport</keyword>
<feature type="transmembrane region" description="Helical" evidence="9">
    <location>
        <begin position="220"/>
        <end position="242"/>
    </location>
</feature>
<keyword evidence="8 9" id="KW-0472">Membrane</keyword>
<dbReference type="InterPro" id="IPR003439">
    <property type="entry name" value="ABC_transporter-like_ATP-bd"/>
</dbReference>
<evidence type="ECO:0000259" key="10">
    <source>
        <dbReference type="PROSITE" id="PS50893"/>
    </source>
</evidence>
<dbReference type="GO" id="GO:0015421">
    <property type="term" value="F:ABC-type oligopeptide transporter activity"/>
    <property type="evidence" value="ECO:0007669"/>
    <property type="project" value="TreeGrafter"/>
</dbReference>
<keyword evidence="13" id="KW-1185">Reference proteome</keyword>
<keyword evidence="3" id="KW-1003">Cell membrane</keyword>
<dbReference type="PROSITE" id="PS50893">
    <property type="entry name" value="ABC_TRANSPORTER_2"/>
    <property type="match status" value="1"/>
</dbReference>
<dbReference type="SUPFAM" id="SSF52540">
    <property type="entry name" value="P-loop containing nucleoside triphosphate hydrolases"/>
    <property type="match status" value="1"/>
</dbReference>
<feature type="transmembrane region" description="Helical" evidence="9">
    <location>
        <begin position="399"/>
        <end position="422"/>
    </location>
</feature>
<dbReference type="SMART" id="SM00382">
    <property type="entry name" value="AAA"/>
    <property type="match status" value="1"/>
</dbReference>
<evidence type="ECO:0000256" key="1">
    <source>
        <dbReference type="ARBA" id="ARBA00004651"/>
    </source>
</evidence>
<reference evidence="12 13" key="1">
    <citation type="submission" date="2017-04" db="EMBL/GenBank/DDBJ databases">
        <authorList>
            <person name="Afonso C.L."/>
            <person name="Miller P.J."/>
            <person name="Scott M.A."/>
            <person name="Spackman E."/>
            <person name="Goraichik I."/>
            <person name="Dimitrov K.M."/>
            <person name="Suarez D.L."/>
            <person name="Swayne D.E."/>
        </authorList>
    </citation>
    <scope>NUCLEOTIDE SEQUENCE [LARGE SCALE GENOMIC DNA]</scope>
    <source>
        <strain evidence="12 13">N3/975</strain>
    </source>
</reference>
<evidence type="ECO:0000313" key="12">
    <source>
        <dbReference type="EMBL" id="SMF77162.1"/>
    </source>
</evidence>
<dbReference type="RefSeq" id="WP_208918344.1">
    <property type="nucleotide sequence ID" value="NZ_LT840184.1"/>
</dbReference>
<evidence type="ECO:0000256" key="8">
    <source>
        <dbReference type="ARBA" id="ARBA00023136"/>
    </source>
</evidence>
<dbReference type="FunFam" id="3.40.50.300:FF:000854">
    <property type="entry name" value="Multidrug ABC transporter ATP-binding protein"/>
    <property type="match status" value="1"/>
</dbReference>
<feature type="domain" description="ABC transmembrane type-1" evidence="11">
    <location>
        <begin position="220"/>
        <end position="462"/>
    </location>
</feature>
<keyword evidence="6 12" id="KW-0067">ATP-binding</keyword>
<dbReference type="InterPro" id="IPR036640">
    <property type="entry name" value="ABC1_TM_sf"/>
</dbReference>
<dbReference type="PROSITE" id="PS00211">
    <property type="entry name" value="ABC_TRANSPORTER_1"/>
    <property type="match status" value="1"/>
</dbReference>
<evidence type="ECO:0000256" key="4">
    <source>
        <dbReference type="ARBA" id="ARBA00022692"/>
    </source>
</evidence>
<dbReference type="InterPro" id="IPR011527">
    <property type="entry name" value="ABC1_TM_dom"/>
</dbReference>
<dbReference type="PANTHER" id="PTHR43394:SF1">
    <property type="entry name" value="ATP-BINDING CASSETTE SUB-FAMILY B MEMBER 10, MITOCHONDRIAL"/>
    <property type="match status" value="1"/>
</dbReference>
<proteinExistence type="predicted"/>
<feature type="domain" description="ABC transporter" evidence="10">
    <location>
        <begin position="497"/>
        <end position="732"/>
    </location>
</feature>
<dbReference type="AlphaFoldDB" id="A0A1X7H055"/>
<dbReference type="GO" id="GO:0016887">
    <property type="term" value="F:ATP hydrolysis activity"/>
    <property type="evidence" value="ECO:0007669"/>
    <property type="project" value="InterPro"/>
</dbReference>
<accession>A0A1X7H055</accession>
<keyword evidence="4 9" id="KW-0812">Transmembrane</keyword>
<dbReference type="Proteomes" id="UP000192940">
    <property type="component" value="Chromosome I"/>
</dbReference>
<dbReference type="PROSITE" id="PS50929">
    <property type="entry name" value="ABC_TM1F"/>
    <property type="match status" value="1"/>
</dbReference>
<evidence type="ECO:0000259" key="11">
    <source>
        <dbReference type="PROSITE" id="PS50929"/>
    </source>
</evidence>
<dbReference type="GO" id="GO:0005524">
    <property type="term" value="F:ATP binding"/>
    <property type="evidence" value="ECO:0007669"/>
    <property type="project" value="UniProtKB-KW"/>
</dbReference>
<feature type="transmembrane region" description="Helical" evidence="9">
    <location>
        <begin position="442"/>
        <end position="460"/>
    </location>
</feature>
<gene>
    <name evidence="12" type="ORF">SAMN05661091_1405</name>
</gene>
<dbReference type="CDD" id="cd18548">
    <property type="entry name" value="ABC_6TM_Tm287_like"/>
    <property type="match status" value="1"/>
</dbReference>
<sequence>MVKLAKYLKPFTVSLIVAIALLFGQALSDLNLPNYMSDIVNTGIQQNGIESAVPEAISEDGFALMTSLMKEQDKTIVEQHYSLVNAGDEKYLDEYPLLESHNVYLLKDTDSSIIDQLNPIFGRAASTFIEISKQLAASSGDQAAPAKEMDMSNIDFNELYALTPVFQQLPAEKLDEAIASANEMDPAMQVQTGTAFVKLMYGELGMDVGKIQSMYIMKTGLFMLLIALGGAIAAIGVGYLSARVAAGVAKKLRRDVFSKIESFSNNEFDKFSTSSLITRTTNDITQIQMLIIMGIRILFYAPILGVGGVIMVLRENSSMTWIIGLAVALLIALIGVVFSVAMPKFKMIQKLIDKLNLVSRENLSGLTVVRAFSTQEFEKKRFDNANQDLTKTNLFVNRVMVFMMPAMMLIMNLITLLIVWVGANQVAESAMQVGDMMAFMQYAMQIIMSFLMISMMFIMVPRASVSAQRIVEVLSTKPSIEDPVQTKPFKSNKTGVVEFRDVSFHYQDAPEDVLTNITFTAKPGETTAFIGSTGSGKSTLINLISRFYDVTQGEIIVNGVNVKDVTQHDLHDQIGYVPQKGVLMSGSIASNLRYGKREASDEEVHLAAEIAQATDFILKDEDGFEKKISEGGANVSGGQKQRLSIARALVKRPPIYIFDDSFSALDYKTDIALRQALKKYTGDSTVLIVAQRVSTIRHAEQIIVLDEGKIVGIGTHEELLQNCPTYLEIASSQLSKEELQ</sequence>
<feature type="transmembrane region" description="Helical" evidence="9">
    <location>
        <begin position="289"/>
        <end position="313"/>
    </location>
</feature>
<evidence type="ECO:0000256" key="5">
    <source>
        <dbReference type="ARBA" id="ARBA00022741"/>
    </source>
</evidence>
<dbReference type="PANTHER" id="PTHR43394">
    <property type="entry name" value="ATP-DEPENDENT PERMEASE MDL1, MITOCHONDRIAL"/>
    <property type="match status" value="1"/>
</dbReference>
<comment type="subcellular location">
    <subcellularLocation>
        <location evidence="1">Cell membrane</location>
        <topology evidence="1">Multi-pass membrane protein</topology>
    </subcellularLocation>
</comment>
<dbReference type="SUPFAM" id="SSF90123">
    <property type="entry name" value="ABC transporter transmembrane region"/>
    <property type="match status" value="1"/>
</dbReference>
<dbReference type="Gene3D" id="3.40.50.300">
    <property type="entry name" value="P-loop containing nucleotide triphosphate hydrolases"/>
    <property type="match status" value="1"/>
</dbReference>
<dbReference type="Pfam" id="PF00005">
    <property type="entry name" value="ABC_tran"/>
    <property type="match status" value="1"/>
</dbReference>
<evidence type="ECO:0000313" key="13">
    <source>
        <dbReference type="Proteomes" id="UP000192940"/>
    </source>
</evidence>
<dbReference type="InterPro" id="IPR003593">
    <property type="entry name" value="AAA+_ATPase"/>
</dbReference>
<dbReference type="STRING" id="1313296.SAMN05661091_1405"/>
<dbReference type="Gene3D" id="1.20.1560.10">
    <property type="entry name" value="ABC transporter type 1, transmembrane domain"/>
    <property type="match status" value="1"/>
</dbReference>